<dbReference type="Gene3D" id="1.20.1560.10">
    <property type="entry name" value="ABC transporter type 1, transmembrane domain"/>
    <property type="match status" value="1"/>
</dbReference>
<name>A0ABQ2XHZ9_9BURK</name>
<dbReference type="SUPFAM" id="SSF90123">
    <property type="entry name" value="ABC transporter transmembrane region"/>
    <property type="match status" value="1"/>
</dbReference>
<evidence type="ECO:0000313" key="8">
    <source>
        <dbReference type="Proteomes" id="UP000620127"/>
    </source>
</evidence>
<comment type="caution">
    <text evidence="7">The sequence shown here is derived from an EMBL/GenBank/DDBJ whole genome shotgun (WGS) entry which is preliminary data.</text>
</comment>
<dbReference type="PROSITE" id="PS50929">
    <property type="entry name" value="ABC_TM1F"/>
    <property type="match status" value="1"/>
</dbReference>
<reference evidence="8" key="1">
    <citation type="journal article" date="2019" name="Int. J. Syst. Evol. Microbiol.">
        <title>The Global Catalogue of Microorganisms (GCM) 10K type strain sequencing project: providing services to taxonomists for standard genome sequencing and annotation.</title>
        <authorList>
            <consortium name="The Broad Institute Genomics Platform"/>
            <consortium name="The Broad Institute Genome Sequencing Center for Infectious Disease"/>
            <person name="Wu L."/>
            <person name="Ma J."/>
        </authorList>
    </citation>
    <scope>NUCLEOTIDE SEQUENCE [LARGE SCALE GENOMIC DNA]</scope>
    <source>
        <strain evidence="8">KCTC 23916</strain>
    </source>
</reference>
<dbReference type="EMBL" id="BMYT01000004">
    <property type="protein sequence ID" value="GGX17327.1"/>
    <property type="molecule type" value="Genomic_DNA"/>
</dbReference>
<evidence type="ECO:0000256" key="5">
    <source>
        <dbReference type="SAM" id="Phobius"/>
    </source>
</evidence>
<evidence type="ECO:0000313" key="7">
    <source>
        <dbReference type="EMBL" id="GGX17327.1"/>
    </source>
</evidence>
<dbReference type="RefSeq" id="WP_189346416.1">
    <property type="nucleotide sequence ID" value="NZ_BMYT01000004.1"/>
</dbReference>
<feature type="transmembrane region" description="Helical" evidence="5">
    <location>
        <begin position="12"/>
        <end position="35"/>
    </location>
</feature>
<keyword evidence="2 5" id="KW-0812">Transmembrane</keyword>
<gene>
    <name evidence="7" type="ORF">GCM10011282_24220</name>
</gene>
<evidence type="ECO:0000256" key="4">
    <source>
        <dbReference type="ARBA" id="ARBA00023136"/>
    </source>
</evidence>
<dbReference type="Proteomes" id="UP000620127">
    <property type="component" value="Unassembled WGS sequence"/>
</dbReference>
<feature type="transmembrane region" description="Helical" evidence="5">
    <location>
        <begin position="209"/>
        <end position="230"/>
    </location>
</feature>
<dbReference type="Pfam" id="PF13748">
    <property type="entry name" value="ABC_membrane_3"/>
    <property type="match status" value="1"/>
</dbReference>
<feature type="transmembrane region" description="Helical" evidence="5">
    <location>
        <begin position="120"/>
        <end position="138"/>
    </location>
</feature>
<dbReference type="InterPro" id="IPR011527">
    <property type="entry name" value="ABC1_TM_dom"/>
</dbReference>
<feature type="domain" description="ABC transmembrane type-1" evidence="6">
    <location>
        <begin position="19"/>
        <end position="185"/>
    </location>
</feature>
<protein>
    <recommendedName>
        <fullName evidence="6">ABC transmembrane type-1 domain-containing protein</fullName>
    </recommendedName>
</protein>
<comment type="subcellular location">
    <subcellularLocation>
        <location evidence="1">Cell membrane</location>
        <topology evidence="1">Multi-pass membrane protein</topology>
    </subcellularLocation>
</comment>
<proteinExistence type="predicted"/>
<keyword evidence="8" id="KW-1185">Reference proteome</keyword>
<sequence>MTSYQLFKTHRNAISFTYVLTLIEKLCLLALPAAIGMAIDDLLQRKMHGLLVLLILWFFQLILCFIRQRYDTRIFSDIYARLAERTAIVQIKQGHGVSKVSARVELARELVSFLEIEVPAIFRNITAVVGSLLLLFSYDQEAGWLATLVLIPMLGANKWYLARAQRYNRGLNNQIEREVTILQNAQGVSIARHFQLLKRWKVALSDAQNLTWVVTELATIVVLICMLWNFTHSPLFSAGAAYAMLAYMRDYVDGLNDVPYVVNSFVRMRDTINRLSDE</sequence>
<evidence type="ECO:0000256" key="3">
    <source>
        <dbReference type="ARBA" id="ARBA00022989"/>
    </source>
</evidence>
<evidence type="ECO:0000256" key="1">
    <source>
        <dbReference type="ARBA" id="ARBA00004651"/>
    </source>
</evidence>
<feature type="transmembrane region" description="Helical" evidence="5">
    <location>
        <begin position="144"/>
        <end position="161"/>
    </location>
</feature>
<evidence type="ECO:0000256" key="2">
    <source>
        <dbReference type="ARBA" id="ARBA00022692"/>
    </source>
</evidence>
<evidence type="ECO:0000259" key="6">
    <source>
        <dbReference type="PROSITE" id="PS50929"/>
    </source>
</evidence>
<dbReference type="InterPro" id="IPR036640">
    <property type="entry name" value="ABC1_TM_sf"/>
</dbReference>
<keyword evidence="3 5" id="KW-1133">Transmembrane helix</keyword>
<accession>A0ABQ2XHZ9</accession>
<keyword evidence="4 5" id="KW-0472">Membrane</keyword>
<organism evidence="7 8">
    <name type="scientific">Undibacterium macrobrachii</name>
    <dbReference type="NCBI Taxonomy" id="1119058"/>
    <lineage>
        <taxon>Bacteria</taxon>
        <taxon>Pseudomonadati</taxon>
        <taxon>Pseudomonadota</taxon>
        <taxon>Betaproteobacteria</taxon>
        <taxon>Burkholderiales</taxon>
        <taxon>Oxalobacteraceae</taxon>
        <taxon>Undibacterium</taxon>
    </lineage>
</organism>
<feature type="transmembrane region" description="Helical" evidence="5">
    <location>
        <begin position="47"/>
        <end position="66"/>
    </location>
</feature>